<dbReference type="SUPFAM" id="SSF81301">
    <property type="entry name" value="Nucleotidyltransferase"/>
    <property type="match status" value="1"/>
</dbReference>
<reference evidence="1" key="1">
    <citation type="submission" date="2020-08" db="EMBL/GenBank/DDBJ databases">
        <title>A bifunctional nitrone conjugated secondary metabolite targeting the ribosome.</title>
        <authorList>
            <person name="Limbrick E.M."/>
            <person name="Graf M."/>
            <person name="Derewacz D.K."/>
            <person name="Nguyen F."/>
            <person name="Spraggins J.M."/>
            <person name="Wieland M."/>
            <person name="Ynigez-Gutierrez A.E."/>
            <person name="Reisman B.J."/>
            <person name="Zinshteyn B."/>
            <person name="McCulloch K."/>
            <person name="Iverson T.M."/>
            <person name="Green R."/>
            <person name="Wilson D.N."/>
            <person name="Bachmann B.O."/>
        </authorList>
    </citation>
    <scope>NUCLEOTIDE SEQUENCE</scope>
    <source>
        <strain evidence="1">Africana</strain>
    </source>
</reference>
<sequence>MFTPDSRENVRHQLVERAQGDSRITAAALTGSAARKAEDQWSDIDLFLGVTGGATTQVLSDWTTYLYDELGAVHHFDLLAGPATYRAFLLGDLLEVDLGFTPASAFGPVGDGAFEVLFGQAVGRKPAVTDTDHLAGRCWHHVLHAHVCIQRSTPWQAEYWISALRDNTLTLISHRLGHPGDFLKGADQLPAEATSSLREALVRGLDAAELSRALRSATHAFVAELRHHDSRLAAVLGPRLIDVVTG</sequence>
<organism evidence="1">
    <name type="scientific">Micromonospora carbonacea</name>
    <dbReference type="NCBI Taxonomy" id="47853"/>
    <lineage>
        <taxon>Bacteria</taxon>
        <taxon>Bacillati</taxon>
        <taxon>Actinomycetota</taxon>
        <taxon>Actinomycetes</taxon>
        <taxon>Micromonosporales</taxon>
        <taxon>Micromonosporaceae</taxon>
        <taxon>Micromonospora</taxon>
    </lineage>
</organism>
<dbReference type="Gene3D" id="3.30.460.10">
    <property type="entry name" value="Beta Polymerase, domain 2"/>
    <property type="match status" value="1"/>
</dbReference>
<protein>
    <recommendedName>
        <fullName evidence="2">Nucleotidyltransferase domain-containing protein</fullName>
    </recommendedName>
</protein>
<evidence type="ECO:0008006" key="2">
    <source>
        <dbReference type="Google" id="ProtNLM"/>
    </source>
</evidence>
<evidence type="ECO:0000313" key="1">
    <source>
        <dbReference type="EMBL" id="QLJ97709.1"/>
    </source>
</evidence>
<gene>
    <name evidence="1" type="ORF">HZU44_23500</name>
</gene>
<dbReference type="InterPro" id="IPR043519">
    <property type="entry name" value="NT_sf"/>
</dbReference>
<proteinExistence type="predicted"/>
<name>A0A7D6CDH1_9ACTN</name>
<dbReference type="AlphaFoldDB" id="A0A7D6CDH1"/>
<accession>A0A7D6CDH1</accession>
<dbReference type="EMBL" id="CP058905">
    <property type="protein sequence ID" value="QLJ97709.1"/>
    <property type="molecule type" value="Genomic_DNA"/>
</dbReference>